<dbReference type="Proteomes" id="UP001497700">
    <property type="component" value="Unassembled WGS sequence"/>
</dbReference>
<proteinExistence type="predicted"/>
<sequence length="635" mass="71587">MAQDIATTYRELYRAKFQDEILAGTKEPFLLPLHLLGVWFLPTLYLAIPHKDRPWLYQARWLVLATVVVFNLHMIRNVSSHNFGSAYAVGLIAAWGIIWNFTLLVWTKPQWDAKRVDIRRKRKQDDVEASEDKKMDGSVPATILENGHTTKSTGDQHNSHPSLSNYSQPNESFVKEISREEPGFARVSGVETDANDANGAEAVNGFKGRQKRNTTADLPVPSSDALKESTPQKTSQDAVNLLQQHGSDISSEEIDLHKLATDQEFEYYWQEYPQDASFWVRLDWAFDIVSTFRMTGWNWAIPCLPPYEPPRKVGNYQLPLSSVGPQRSRQGYARELSYTKFFLTRFFLGVVPNYLIVDFCAVHMTADPYFILGPEYSATEPLPPHLASLPPLALSLRRTALSFVAVVSALQMTLSAGALALAFAPPLPRVLGFRAHPWHLPSATGSFAQVLDRGLAGFWGAWWHQTFRFGFAAPTRWLVREGYLKPGTARARAAGAVFAFLQSAFLHASGSYTTVPRRTRWWLPPLFFLLAGAGAVLQSSLARSPSLRPRIARLPRWARRLGNLAFVLAWMGLTSWALVDDFGRCGLWLYEPVPISVARALGYGPSGDRRVWRLERDVWPRWYSGGHWWDTGVGI</sequence>
<organism evidence="1 2">
    <name type="scientific">Hypoxylon rubiginosum</name>
    <dbReference type="NCBI Taxonomy" id="110542"/>
    <lineage>
        <taxon>Eukaryota</taxon>
        <taxon>Fungi</taxon>
        <taxon>Dikarya</taxon>
        <taxon>Ascomycota</taxon>
        <taxon>Pezizomycotina</taxon>
        <taxon>Sordariomycetes</taxon>
        <taxon>Xylariomycetidae</taxon>
        <taxon>Xylariales</taxon>
        <taxon>Hypoxylaceae</taxon>
        <taxon>Hypoxylon</taxon>
    </lineage>
</organism>
<keyword evidence="2" id="KW-1185">Reference proteome</keyword>
<gene>
    <name evidence="1" type="ORF">F4820DRAFT_445660</name>
</gene>
<reference evidence="1 2" key="1">
    <citation type="journal article" date="2022" name="New Phytol.">
        <title>Ecological generalism drives hyperdiversity of secondary metabolite gene clusters in xylarialean endophytes.</title>
        <authorList>
            <person name="Franco M.E.E."/>
            <person name="Wisecaver J.H."/>
            <person name="Arnold A.E."/>
            <person name="Ju Y.M."/>
            <person name="Slot J.C."/>
            <person name="Ahrendt S."/>
            <person name="Moore L.P."/>
            <person name="Eastman K.E."/>
            <person name="Scott K."/>
            <person name="Konkel Z."/>
            <person name="Mondo S.J."/>
            <person name="Kuo A."/>
            <person name="Hayes R.D."/>
            <person name="Haridas S."/>
            <person name="Andreopoulos B."/>
            <person name="Riley R."/>
            <person name="LaButti K."/>
            <person name="Pangilinan J."/>
            <person name="Lipzen A."/>
            <person name="Amirebrahimi M."/>
            <person name="Yan J."/>
            <person name="Adam C."/>
            <person name="Keymanesh K."/>
            <person name="Ng V."/>
            <person name="Louie K."/>
            <person name="Northen T."/>
            <person name="Drula E."/>
            <person name="Henrissat B."/>
            <person name="Hsieh H.M."/>
            <person name="Youens-Clark K."/>
            <person name="Lutzoni F."/>
            <person name="Miadlikowska J."/>
            <person name="Eastwood D.C."/>
            <person name="Hamelin R.C."/>
            <person name="Grigoriev I.V."/>
            <person name="U'Ren J.M."/>
        </authorList>
    </citation>
    <scope>NUCLEOTIDE SEQUENCE [LARGE SCALE GENOMIC DNA]</scope>
    <source>
        <strain evidence="1 2">CBS 119005</strain>
    </source>
</reference>
<protein>
    <submittedName>
        <fullName evidence="1">Uncharacterized protein</fullName>
    </submittedName>
</protein>
<dbReference type="EMBL" id="MU393443">
    <property type="protein sequence ID" value="KAI4867838.1"/>
    <property type="molecule type" value="Genomic_DNA"/>
</dbReference>
<name>A0ACB9ZA13_9PEZI</name>
<evidence type="ECO:0000313" key="1">
    <source>
        <dbReference type="EMBL" id="KAI4867838.1"/>
    </source>
</evidence>
<accession>A0ACB9ZA13</accession>
<evidence type="ECO:0000313" key="2">
    <source>
        <dbReference type="Proteomes" id="UP001497700"/>
    </source>
</evidence>
<comment type="caution">
    <text evidence="1">The sequence shown here is derived from an EMBL/GenBank/DDBJ whole genome shotgun (WGS) entry which is preliminary data.</text>
</comment>